<accession>A0A0R1TZT3</accession>
<reference evidence="1 2" key="1">
    <citation type="journal article" date="2015" name="Genome Announc.">
        <title>Expanding the biotechnology potential of lactobacilli through comparative genomics of 213 strains and associated genera.</title>
        <authorList>
            <person name="Sun Z."/>
            <person name="Harris H.M."/>
            <person name="McCann A."/>
            <person name="Guo C."/>
            <person name="Argimon S."/>
            <person name="Zhang W."/>
            <person name="Yang X."/>
            <person name="Jeffery I.B."/>
            <person name="Cooney J.C."/>
            <person name="Kagawa T.F."/>
            <person name="Liu W."/>
            <person name="Song Y."/>
            <person name="Salvetti E."/>
            <person name="Wrobel A."/>
            <person name="Rasinkangas P."/>
            <person name="Parkhill J."/>
            <person name="Rea M.C."/>
            <person name="O'Sullivan O."/>
            <person name="Ritari J."/>
            <person name="Douillard F.P."/>
            <person name="Paul Ross R."/>
            <person name="Yang R."/>
            <person name="Briner A.E."/>
            <person name="Felis G.E."/>
            <person name="de Vos W.M."/>
            <person name="Barrangou R."/>
            <person name="Klaenhammer T.R."/>
            <person name="Caufield P.W."/>
            <person name="Cui Y."/>
            <person name="Zhang H."/>
            <person name="O'Toole P.W."/>
        </authorList>
    </citation>
    <scope>NUCLEOTIDE SEQUENCE [LARGE SCALE GENOMIC DNA]</scope>
    <source>
        <strain evidence="1 2">DSM 15945</strain>
    </source>
</reference>
<dbReference type="AlphaFoldDB" id="A0A0R1TZT3"/>
<protein>
    <submittedName>
        <fullName evidence="1">Uncharacterized protein</fullName>
    </submittedName>
</protein>
<evidence type="ECO:0000313" key="2">
    <source>
        <dbReference type="Proteomes" id="UP000051922"/>
    </source>
</evidence>
<dbReference type="PATRIC" id="fig|1423783.4.peg.2278"/>
<dbReference type="SUPFAM" id="SSF54523">
    <property type="entry name" value="Pili subunits"/>
    <property type="match status" value="1"/>
</dbReference>
<evidence type="ECO:0000313" key="1">
    <source>
        <dbReference type="EMBL" id="KRL84376.1"/>
    </source>
</evidence>
<name>A0A0R1TZT3_9LACO</name>
<sequence>MIEVLMVLVVVATLAVFTITVGQRWEQRRVEDAFFERVRTEWQYELAAAKVNGKAVVVNWDVQNYVVEFSNPKRPLVDTTGTVRVVIPRTLVIGGGSFHWDITAKGKVTQPHETILSSTVGPPHRVAIEMEWGQLDIGTVD</sequence>
<organism evidence="1 2">
    <name type="scientific">Lacticaseibacillus pantheris DSM 15945 = JCM 12539 = NBRC 106106</name>
    <dbReference type="NCBI Taxonomy" id="1423783"/>
    <lineage>
        <taxon>Bacteria</taxon>
        <taxon>Bacillati</taxon>
        <taxon>Bacillota</taxon>
        <taxon>Bacilli</taxon>
        <taxon>Lactobacillales</taxon>
        <taxon>Lactobacillaceae</taxon>
        <taxon>Lacticaseibacillus</taxon>
    </lineage>
</organism>
<dbReference type="InterPro" id="IPR045584">
    <property type="entry name" value="Pilin-like"/>
</dbReference>
<gene>
    <name evidence="1" type="ORF">FC50_GL002223</name>
</gene>
<keyword evidence="2" id="KW-1185">Reference proteome</keyword>
<dbReference type="Proteomes" id="UP000051922">
    <property type="component" value="Unassembled WGS sequence"/>
</dbReference>
<proteinExistence type="predicted"/>
<comment type="caution">
    <text evidence="1">The sequence shown here is derived from an EMBL/GenBank/DDBJ whole genome shotgun (WGS) entry which is preliminary data.</text>
</comment>
<dbReference type="EMBL" id="AZFJ01000062">
    <property type="protein sequence ID" value="KRL84376.1"/>
    <property type="molecule type" value="Genomic_DNA"/>
</dbReference>
<dbReference type="STRING" id="1423783.FC50_GL002223"/>